<evidence type="ECO:0008006" key="3">
    <source>
        <dbReference type="Google" id="ProtNLM"/>
    </source>
</evidence>
<name>A0A166MP38_EXIGL</name>
<evidence type="ECO:0000313" key="1">
    <source>
        <dbReference type="EMBL" id="KZV78246.1"/>
    </source>
</evidence>
<accession>A0A166MP38</accession>
<dbReference type="OrthoDB" id="332863at2759"/>
<reference evidence="1 2" key="1">
    <citation type="journal article" date="2016" name="Mol. Biol. Evol.">
        <title>Comparative Genomics of Early-Diverging Mushroom-Forming Fungi Provides Insights into the Origins of Lignocellulose Decay Capabilities.</title>
        <authorList>
            <person name="Nagy L.G."/>
            <person name="Riley R."/>
            <person name="Tritt A."/>
            <person name="Adam C."/>
            <person name="Daum C."/>
            <person name="Floudas D."/>
            <person name="Sun H."/>
            <person name="Yadav J.S."/>
            <person name="Pangilinan J."/>
            <person name="Larsson K.H."/>
            <person name="Matsuura K."/>
            <person name="Barry K."/>
            <person name="Labutti K."/>
            <person name="Kuo R."/>
            <person name="Ohm R.A."/>
            <person name="Bhattacharya S.S."/>
            <person name="Shirouzu T."/>
            <person name="Yoshinaga Y."/>
            <person name="Martin F.M."/>
            <person name="Grigoriev I.V."/>
            <person name="Hibbett D.S."/>
        </authorList>
    </citation>
    <scope>NUCLEOTIDE SEQUENCE [LARGE SCALE GENOMIC DNA]</scope>
    <source>
        <strain evidence="1 2">HHB12029</strain>
    </source>
</reference>
<organism evidence="1 2">
    <name type="scientific">Exidia glandulosa HHB12029</name>
    <dbReference type="NCBI Taxonomy" id="1314781"/>
    <lineage>
        <taxon>Eukaryota</taxon>
        <taxon>Fungi</taxon>
        <taxon>Dikarya</taxon>
        <taxon>Basidiomycota</taxon>
        <taxon>Agaricomycotina</taxon>
        <taxon>Agaricomycetes</taxon>
        <taxon>Auriculariales</taxon>
        <taxon>Exidiaceae</taxon>
        <taxon>Exidia</taxon>
    </lineage>
</organism>
<dbReference type="EMBL" id="KV427015">
    <property type="protein sequence ID" value="KZV78246.1"/>
    <property type="molecule type" value="Genomic_DNA"/>
</dbReference>
<sequence length="57" mass="6529">MASVTMYGKQAARLLQQIEAEVLVPMHYDLWTQFIDELRMDFENAGLHDKVCCLTPG</sequence>
<dbReference type="InParanoid" id="A0A166MP38"/>
<gene>
    <name evidence="1" type="ORF">EXIGLDRAFT_565472</name>
</gene>
<keyword evidence="2" id="KW-1185">Reference proteome</keyword>
<proteinExistence type="predicted"/>
<dbReference type="AlphaFoldDB" id="A0A166MP38"/>
<dbReference type="InterPro" id="IPR036866">
    <property type="entry name" value="RibonucZ/Hydroxyglut_hydro"/>
</dbReference>
<feature type="non-terminal residue" evidence="1">
    <location>
        <position position="57"/>
    </location>
</feature>
<dbReference type="Gene3D" id="3.60.15.10">
    <property type="entry name" value="Ribonuclease Z/Hydroxyacylglutathione hydrolase-like"/>
    <property type="match status" value="1"/>
</dbReference>
<protein>
    <recommendedName>
        <fullName evidence="3">Metallo-beta-lactamase domain-containing protein</fullName>
    </recommendedName>
</protein>
<evidence type="ECO:0000313" key="2">
    <source>
        <dbReference type="Proteomes" id="UP000077266"/>
    </source>
</evidence>
<dbReference type="Proteomes" id="UP000077266">
    <property type="component" value="Unassembled WGS sequence"/>
</dbReference>